<evidence type="ECO:0000313" key="1">
    <source>
        <dbReference type="Proteomes" id="UP000694846"/>
    </source>
</evidence>
<dbReference type="Proteomes" id="UP000694846">
    <property type="component" value="Unplaced"/>
</dbReference>
<sequence>MAGSIADNYAAVYKKFRYVAPESPSNLIDQTGFNIDFQNRKFINIGLDPANDFNVYIHIITPSRYVSISPDFLKRIYSLMGHILSFVLSSTNNKQQTFLETDSMLLTSMLYRGESVLVIEDKSIAGCRILLNRVDIMALQYLEWVISETILKKTLFVQNKVVAQFEQMCTYFKNEFKREQNIHNMITTIKNVSDDLISSHLPKSDYSFVNQIKLFATKQIAERCIIKIEEHVETQIMTLSPPPSPDYVFSDAEEIDGSFMSRMKSTKPKVYCDENDGPISLNRTSRFSPISYDVTGR</sequence>
<dbReference type="RefSeq" id="XP_025420780.1">
    <property type="nucleotide sequence ID" value="XM_025564995.1"/>
</dbReference>
<keyword evidence="1" id="KW-1185">Reference proteome</keyword>
<protein>
    <submittedName>
        <fullName evidence="2">Uncharacterized protein LOC112690886</fullName>
    </submittedName>
</protein>
<evidence type="ECO:0000313" key="2">
    <source>
        <dbReference type="RefSeq" id="XP_025420780.1"/>
    </source>
</evidence>
<organism evidence="1 2">
    <name type="scientific">Sipha flava</name>
    <name type="common">yellow sugarcane aphid</name>
    <dbReference type="NCBI Taxonomy" id="143950"/>
    <lineage>
        <taxon>Eukaryota</taxon>
        <taxon>Metazoa</taxon>
        <taxon>Ecdysozoa</taxon>
        <taxon>Arthropoda</taxon>
        <taxon>Hexapoda</taxon>
        <taxon>Insecta</taxon>
        <taxon>Pterygota</taxon>
        <taxon>Neoptera</taxon>
        <taxon>Paraneoptera</taxon>
        <taxon>Hemiptera</taxon>
        <taxon>Sternorrhyncha</taxon>
        <taxon>Aphidomorpha</taxon>
        <taxon>Aphidoidea</taxon>
        <taxon>Aphididae</taxon>
        <taxon>Sipha</taxon>
    </lineage>
</organism>
<proteinExistence type="predicted"/>
<name>A0A8B8GD86_9HEMI</name>
<dbReference type="OrthoDB" id="6607312at2759"/>
<dbReference type="AlphaFoldDB" id="A0A8B8GD86"/>
<dbReference type="GeneID" id="112690886"/>
<gene>
    <name evidence="2" type="primary">LOC112690886</name>
</gene>
<accession>A0A8B8GD86</accession>
<feature type="non-terminal residue" evidence="2">
    <location>
        <position position="297"/>
    </location>
</feature>
<reference evidence="2" key="1">
    <citation type="submission" date="2025-08" db="UniProtKB">
        <authorList>
            <consortium name="RefSeq"/>
        </authorList>
    </citation>
    <scope>IDENTIFICATION</scope>
    <source>
        <tissue evidence="2">Whole body</tissue>
    </source>
</reference>